<dbReference type="AlphaFoldDB" id="A0A0U2MTW3"/>
<dbReference type="EMBL" id="CP013652">
    <property type="protein sequence ID" value="ALS20735.1"/>
    <property type="molecule type" value="Genomic_DNA"/>
</dbReference>
<dbReference type="Proteomes" id="UP000061660">
    <property type="component" value="Chromosome"/>
</dbReference>
<dbReference type="PATRIC" id="fig|162209.4.peg.366"/>
<evidence type="ECO:0000313" key="1">
    <source>
        <dbReference type="EMBL" id="ALS20735.1"/>
    </source>
</evidence>
<dbReference type="KEGG" id="pnp:IJ22_03460"/>
<gene>
    <name evidence="1" type="ORF">IJ22_03460</name>
</gene>
<sequence length="84" mass="9617">MPPRIVKKVPRERKMTIVEYPEKITFPVLQKPDKDLSPFFEGTENGMDFVCGSCNHVLIKNVRIVSLPILAVYLCPQCEQLNTL</sequence>
<protein>
    <submittedName>
        <fullName evidence="1">Uncharacterized protein</fullName>
    </submittedName>
</protein>
<evidence type="ECO:0000313" key="2">
    <source>
        <dbReference type="Proteomes" id="UP000061660"/>
    </source>
</evidence>
<keyword evidence="2" id="KW-1185">Reference proteome</keyword>
<reference evidence="2" key="1">
    <citation type="submission" date="2015-12" db="EMBL/GenBank/DDBJ databases">
        <title>Complete genome sequences of two moderately thermophilic Paenibacillus species.</title>
        <authorList>
            <person name="Butler R.III."/>
            <person name="Wang J."/>
            <person name="Stark B.C."/>
            <person name="Pombert J.-F."/>
        </authorList>
    </citation>
    <scope>NUCLEOTIDE SEQUENCE [LARGE SCALE GENOMIC DNA]</scope>
    <source>
        <strain evidence="2">32O-Y</strain>
    </source>
</reference>
<reference evidence="1 2" key="2">
    <citation type="journal article" date="2016" name="Genome Announc.">
        <title>Complete Genome Sequences of Two Interactive Moderate Thermophiles, Paenibacillus napthalenovorans 32O-Y and Paenibacillus sp. 32O-W.</title>
        <authorList>
            <person name="Butler R.R.III."/>
            <person name="Wang J."/>
            <person name="Stark B.C."/>
            <person name="Pombert J.F."/>
        </authorList>
    </citation>
    <scope>NUCLEOTIDE SEQUENCE [LARGE SCALE GENOMIC DNA]</scope>
    <source>
        <strain evidence="1 2">32O-Y</strain>
    </source>
</reference>
<name>A0A0U2MTW3_9BACL</name>
<organism evidence="1 2">
    <name type="scientific">Paenibacillus naphthalenovorans</name>
    <dbReference type="NCBI Taxonomy" id="162209"/>
    <lineage>
        <taxon>Bacteria</taxon>
        <taxon>Bacillati</taxon>
        <taxon>Bacillota</taxon>
        <taxon>Bacilli</taxon>
        <taxon>Bacillales</taxon>
        <taxon>Paenibacillaceae</taxon>
        <taxon>Paenibacillus</taxon>
    </lineage>
</organism>
<proteinExistence type="predicted"/>
<accession>A0A0U2MTW3</accession>